<keyword evidence="2" id="KW-1185">Reference proteome</keyword>
<evidence type="ECO:0000313" key="1">
    <source>
        <dbReference type="EMBL" id="ARE82136.1"/>
    </source>
</evidence>
<organism evidence="1 2">
    <name type="scientific">Roseovarius mucosus</name>
    <dbReference type="NCBI Taxonomy" id="215743"/>
    <lineage>
        <taxon>Bacteria</taxon>
        <taxon>Pseudomonadati</taxon>
        <taxon>Pseudomonadota</taxon>
        <taxon>Alphaproteobacteria</taxon>
        <taxon>Rhodobacterales</taxon>
        <taxon>Roseobacteraceae</taxon>
        <taxon>Roseovarius</taxon>
    </lineage>
</organism>
<dbReference type="KEGG" id="rmm:ROSMUCSMR3_00633"/>
<dbReference type="RefSeq" id="WP_237183531.1">
    <property type="nucleotide sequence ID" value="NZ_CP020474.1"/>
</dbReference>
<sequence length="219" mass="23512">MQLRPLFAVLILPWLVGMAEAGAWPRAKGQTFLAATGQLDAPDETGLARQSFTLYAEYGATERLTLGIDLGGDALQMTKTIVFARWPVGRPAREVKIAVELGLGEVAEQRALRPGLSLGRGLTLWGRHGWAAFDGRAVMFSGGQMTLESDITLGLDITARGKVIAQIQTGQPAKGQTYVRFAPSYVHATKPGAHLEFGLILPLSGGGERGVKLGLWRSF</sequence>
<dbReference type="Proteomes" id="UP000192273">
    <property type="component" value="Chromosome"/>
</dbReference>
<proteinExistence type="predicted"/>
<name>A0A1V0RK94_9RHOB</name>
<protein>
    <submittedName>
        <fullName evidence="1">Uncharacterized protein</fullName>
    </submittedName>
</protein>
<evidence type="ECO:0000313" key="2">
    <source>
        <dbReference type="Proteomes" id="UP000192273"/>
    </source>
</evidence>
<reference evidence="1 2" key="1">
    <citation type="submission" date="2017-03" db="EMBL/GenBank/DDBJ databases">
        <title>Genome Sequence of Roseovarius mucosus strain SMR3 Isolated from a culture of the Diatom Skeletonema marinoi.</title>
        <authorList>
            <person name="Topel M."/>
            <person name="Pinder M."/>
            <person name="Johansson O.N."/>
            <person name="Kourtchenko O."/>
            <person name="Godhe A."/>
            <person name="Clarke A.K."/>
        </authorList>
    </citation>
    <scope>NUCLEOTIDE SEQUENCE [LARGE SCALE GENOMIC DNA]</scope>
    <source>
        <strain evidence="1 2">SMR3</strain>
    </source>
</reference>
<dbReference type="EMBL" id="CP020474">
    <property type="protein sequence ID" value="ARE82136.1"/>
    <property type="molecule type" value="Genomic_DNA"/>
</dbReference>
<accession>A0A1V0RK94</accession>
<gene>
    <name evidence="1" type="ORF">ROSMUCSMR3_00633</name>
</gene>
<dbReference type="AlphaFoldDB" id="A0A1V0RK94"/>